<evidence type="ECO:0000313" key="2">
    <source>
        <dbReference type="Proteomes" id="UP000289200"/>
    </source>
</evidence>
<evidence type="ECO:0000313" key="1">
    <source>
        <dbReference type="EMBL" id="VCU10141.1"/>
    </source>
</evidence>
<reference evidence="2" key="1">
    <citation type="submission" date="2018-10" db="EMBL/GenBank/DDBJ databases">
        <authorList>
            <person name="Peiro R."/>
            <person name="Begona"/>
            <person name="Cbmso G."/>
            <person name="Lopez M."/>
            <person name="Gonzalez S."/>
            <person name="Sacristan E."/>
            <person name="Castillo E."/>
        </authorList>
    </citation>
    <scope>NUCLEOTIDE SEQUENCE [LARGE SCALE GENOMIC DNA]</scope>
</reference>
<protein>
    <submittedName>
        <fullName evidence="1">Uncharacterized protein</fullName>
    </submittedName>
</protein>
<sequence>MEDKDVRTSTLNVEELWWVVAILTDAIADTVAPEKRQELVSQVATRLHEAAGRMPDGRLRGIVHGASLHLMHFER</sequence>
<proteinExistence type="predicted"/>
<dbReference type="RefSeq" id="WP_129610075.1">
    <property type="nucleotide sequence ID" value="NZ_UWOC01000161.1"/>
</dbReference>
<dbReference type="AlphaFoldDB" id="A0A447CXR4"/>
<organism evidence="1 2">
    <name type="scientific">Rhodoplanes serenus</name>
    <dbReference type="NCBI Taxonomy" id="200615"/>
    <lineage>
        <taxon>Bacteria</taxon>
        <taxon>Pseudomonadati</taxon>
        <taxon>Pseudomonadota</taxon>
        <taxon>Alphaproteobacteria</taxon>
        <taxon>Hyphomicrobiales</taxon>
        <taxon>Nitrobacteraceae</taxon>
        <taxon>Rhodoplanes</taxon>
    </lineage>
</organism>
<accession>A0A447CXR4</accession>
<dbReference type="Proteomes" id="UP000289200">
    <property type="component" value="Unassembled WGS sequence"/>
</dbReference>
<gene>
    <name evidence="1" type="ORF">RHODGE_RHODGE_03327</name>
</gene>
<keyword evidence="2" id="KW-1185">Reference proteome</keyword>
<comment type="caution">
    <text evidence="1">The sequence shown here is derived from an EMBL/GenBank/DDBJ whole genome shotgun (WGS) entry which is preliminary data.</text>
</comment>
<dbReference type="EMBL" id="UWOC01000161">
    <property type="protein sequence ID" value="VCU10141.1"/>
    <property type="molecule type" value="Genomic_DNA"/>
</dbReference>
<name>A0A447CXR4_9BRAD</name>